<dbReference type="Proteomes" id="UP000235050">
    <property type="component" value="Unassembled WGS sequence"/>
</dbReference>
<accession>A0A2N5J9V6</accession>
<dbReference type="Pfam" id="PF00440">
    <property type="entry name" value="TetR_N"/>
    <property type="match status" value="1"/>
</dbReference>
<dbReference type="InterPro" id="IPR050624">
    <property type="entry name" value="HTH-type_Tx_Regulator"/>
</dbReference>
<evidence type="ECO:0000313" key="5">
    <source>
        <dbReference type="Proteomes" id="UP000235050"/>
    </source>
</evidence>
<gene>
    <name evidence="4" type="ORF">Uis1B_1287</name>
</gene>
<proteinExistence type="predicted"/>
<dbReference type="PROSITE" id="PS50977">
    <property type="entry name" value="HTH_TETR_2"/>
    <property type="match status" value="1"/>
</dbReference>
<comment type="caution">
    <text evidence="4">The sequence shown here is derived from an EMBL/GenBank/DDBJ whole genome shotgun (WGS) entry which is preliminary data.</text>
</comment>
<evidence type="ECO:0000256" key="2">
    <source>
        <dbReference type="PROSITE-ProRule" id="PRU00335"/>
    </source>
</evidence>
<reference evidence="4 5" key="1">
    <citation type="submission" date="2017-07" db="EMBL/GenBank/DDBJ databases">
        <title>Bifidobacterium novel species.</title>
        <authorList>
            <person name="Lugli G.A."/>
            <person name="Milani C."/>
            <person name="Duranti S."/>
            <person name="Mangifesta M."/>
        </authorList>
    </citation>
    <scope>NUCLEOTIDE SEQUENCE [LARGE SCALE GENOMIC DNA]</scope>
    <source>
        <strain evidence="5">Uis1B</strain>
    </source>
</reference>
<dbReference type="EMBL" id="NMWU01000021">
    <property type="protein sequence ID" value="PLS30997.1"/>
    <property type="molecule type" value="Genomic_DNA"/>
</dbReference>
<keyword evidence="1 2" id="KW-0238">DNA-binding</keyword>
<keyword evidence="5" id="KW-1185">Reference proteome</keyword>
<name>A0A2N5J9V6_9BIFI</name>
<feature type="DNA-binding region" description="H-T-H motif" evidence="2">
    <location>
        <begin position="43"/>
        <end position="62"/>
    </location>
</feature>
<dbReference type="PANTHER" id="PTHR43479">
    <property type="entry name" value="ACREF/ENVCD OPERON REPRESSOR-RELATED"/>
    <property type="match status" value="1"/>
</dbReference>
<feature type="domain" description="HTH tetR-type" evidence="3">
    <location>
        <begin position="20"/>
        <end position="80"/>
    </location>
</feature>
<dbReference type="RefSeq" id="WP_101616679.1">
    <property type="nucleotide sequence ID" value="NZ_NMWU01000021.1"/>
</dbReference>
<dbReference type="SUPFAM" id="SSF46689">
    <property type="entry name" value="Homeodomain-like"/>
    <property type="match status" value="1"/>
</dbReference>
<dbReference type="InterPro" id="IPR009057">
    <property type="entry name" value="Homeodomain-like_sf"/>
</dbReference>
<organism evidence="4 5">
    <name type="scientific">Bifidobacterium margollesii</name>
    <dbReference type="NCBI Taxonomy" id="2020964"/>
    <lineage>
        <taxon>Bacteria</taxon>
        <taxon>Bacillati</taxon>
        <taxon>Actinomycetota</taxon>
        <taxon>Actinomycetes</taxon>
        <taxon>Bifidobacteriales</taxon>
        <taxon>Bifidobacteriaceae</taxon>
        <taxon>Bifidobacterium</taxon>
    </lineage>
</organism>
<dbReference type="AlphaFoldDB" id="A0A2N5J9V6"/>
<dbReference type="Gene3D" id="1.10.357.10">
    <property type="entry name" value="Tetracycline Repressor, domain 2"/>
    <property type="match status" value="1"/>
</dbReference>
<evidence type="ECO:0000259" key="3">
    <source>
        <dbReference type="PROSITE" id="PS50977"/>
    </source>
</evidence>
<protein>
    <submittedName>
        <fullName evidence="4">TetR family transcriptional regulator</fullName>
    </submittedName>
</protein>
<dbReference type="OrthoDB" id="3193022at2"/>
<dbReference type="InterPro" id="IPR001647">
    <property type="entry name" value="HTH_TetR"/>
</dbReference>
<evidence type="ECO:0000256" key="1">
    <source>
        <dbReference type="ARBA" id="ARBA00023125"/>
    </source>
</evidence>
<sequence>MALDDRRLATLHRNNEESNAFVRECIEGALVQLMETRSFESITVSDIARRAGVSRNAYYRNYGSKEAILDDYLRGLIETIDETMVVYDPLTQTRESWIALLGAVRRIAAKYRLLLDAGHGERIVDAMHANMNRGATDDRPGPRYASRFWAGAICSVLEQWVRDGMVLPEEELADVMTDLMHRGVAAIPDYGTGCAADRSS</sequence>
<dbReference type="GO" id="GO:0003677">
    <property type="term" value="F:DNA binding"/>
    <property type="evidence" value="ECO:0007669"/>
    <property type="project" value="UniProtKB-UniRule"/>
</dbReference>
<dbReference type="PANTHER" id="PTHR43479:SF11">
    <property type="entry name" value="ACREF_ENVCD OPERON REPRESSOR-RELATED"/>
    <property type="match status" value="1"/>
</dbReference>
<evidence type="ECO:0000313" key="4">
    <source>
        <dbReference type="EMBL" id="PLS30997.1"/>
    </source>
</evidence>